<comment type="caution">
    <text evidence="3">The sequence shown here is derived from an EMBL/GenBank/DDBJ whole genome shotgun (WGS) entry which is preliminary data.</text>
</comment>
<feature type="signal peptide" evidence="2">
    <location>
        <begin position="1"/>
        <end position="24"/>
    </location>
</feature>
<organism evidence="3 4">
    <name type="scientific">Lactiplantibacillus nangangensis</name>
    <dbReference type="NCBI Taxonomy" id="2559917"/>
    <lineage>
        <taxon>Bacteria</taxon>
        <taxon>Bacillati</taxon>
        <taxon>Bacillota</taxon>
        <taxon>Bacilli</taxon>
        <taxon>Lactobacillales</taxon>
        <taxon>Lactobacillaceae</taxon>
        <taxon>Lactiplantibacillus</taxon>
    </lineage>
</organism>
<keyword evidence="2" id="KW-0732">Signal</keyword>
<feature type="region of interest" description="Disordered" evidence="1">
    <location>
        <begin position="40"/>
        <end position="68"/>
    </location>
</feature>
<dbReference type="PROSITE" id="PS51257">
    <property type="entry name" value="PROKAR_LIPOPROTEIN"/>
    <property type="match status" value="1"/>
</dbReference>
<name>A0ABW1SJR5_9LACO</name>
<dbReference type="EMBL" id="JBHSSE010000016">
    <property type="protein sequence ID" value="MFC6201501.1"/>
    <property type="molecule type" value="Genomic_DNA"/>
</dbReference>
<protein>
    <recommendedName>
        <fullName evidence="5">Lipoprotein</fullName>
    </recommendedName>
</protein>
<proteinExistence type="predicted"/>
<evidence type="ECO:0000256" key="1">
    <source>
        <dbReference type="SAM" id="MobiDB-lite"/>
    </source>
</evidence>
<gene>
    <name evidence="3" type="ORF">ACFP1L_06405</name>
</gene>
<accession>A0ABW1SJR5</accession>
<feature type="chain" id="PRO_5046360757" description="Lipoprotein" evidence="2">
    <location>
        <begin position="25"/>
        <end position="143"/>
    </location>
</feature>
<dbReference type="RefSeq" id="WP_223877410.1">
    <property type="nucleotide sequence ID" value="NZ_BJDI01000002.1"/>
</dbReference>
<evidence type="ECO:0008006" key="5">
    <source>
        <dbReference type="Google" id="ProtNLM"/>
    </source>
</evidence>
<reference evidence="4" key="1">
    <citation type="journal article" date="2019" name="Int. J. Syst. Evol. Microbiol.">
        <title>The Global Catalogue of Microorganisms (GCM) 10K type strain sequencing project: providing services to taxonomists for standard genome sequencing and annotation.</title>
        <authorList>
            <consortium name="The Broad Institute Genomics Platform"/>
            <consortium name="The Broad Institute Genome Sequencing Center for Infectious Disease"/>
            <person name="Wu L."/>
            <person name="Ma J."/>
        </authorList>
    </citation>
    <scope>NUCLEOTIDE SEQUENCE [LARGE SCALE GENOMIC DNA]</scope>
    <source>
        <strain evidence="4">CCM 8930</strain>
    </source>
</reference>
<evidence type="ECO:0000256" key="2">
    <source>
        <dbReference type="SAM" id="SignalP"/>
    </source>
</evidence>
<keyword evidence="4" id="KW-1185">Reference proteome</keyword>
<dbReference type="Proteomes" id="UP001596171">
    <property type="component" value="Unassembled WGS sequence"/>
</dbReference>
<evidence type="ECO:0000313" key="3">
    <source>
        <dbReference type="EMBL" id="MFC6201501.1"/>
    </source>
</evidence>
<evidence type="ECO:0000313" key="4">
    <source>
        <dbReference type="Proteomes" id="UP001596171"/>
    </source>
</evidence>
<sequence>MVKRTILLSCLGLTLLLSGCAAQAQPSITAKTANQIATANRQADATSRDKAKDASAAAQTGKQYQATNDHITGAPQAIKAVQQVLNNPKDTAFKAIPDANTDSHGHHYYQVDAFSQTASPAHSNFLQSYFVYPDGSITTKQAN</sequence>